<reference evidence="1 2" key="1">
    <citation type="submission" date="2017-01" db="EMBL/GenBank/DDBJ databases">
        <authorList>
            <person name="Mah S.A."/>
            <person name="Swanson W.J."/>
            <person name="Moy G.W."/>
            <person name="Vacquier V.D."/>
        </authorList>
    </citation>
    <scope>NUCLEOTIDE SEQUENCE [LARGE SCALE GENOMIC DNA]</scope>
    <source>
        <strain evidence="1 2">DSM 45758</strain>
    </source>
</reference>
<evidence type="ECO:0000313" key="1">
    <source>
        <dbReference type="EMBL" id="SIR19904.1"/>
    </source>
</evidence>
<sequence>MTASFDSEQARTLGFYLFADLALGLVRAQTGQALDDLVRELTLLVASAPPPPLG</sequence>
<dbReference type="RefSeq" id="WP_175649201.1">
    <property type="nucleotide sequence ID" value="NZ_FTNF01000007.1"/>
</dbReference>
<dbReference type="EMBL" id="FTNF01000007">
    <property type="protein sequence ID" value="SIR19904.1"/>
    <property type="molecule type" value="Genomic_DNA"/>
</dbReference>
<dbReference type="AlphaFoldDB" id="A0A1N6YZB1"/>
<organism evidence="1 2">
    <name type="scientific">Micromonospora avicenniae</name>
    <dbReference type="NCBI Taxonomy" id="1198245"/>
    <lineage>
        <taxon>Bacteria</taxon>
        <taxon>Bacillati</taxon>
        <taxon>Actinomycetota</taxon>
        <taxon>Actinomycetes</taxon>
        <taxon>Micromonosporales</taxon>
        <taxon>Micromonosporaceae</taxon>
        <taxon>Micromonospora</taxon>
    </lineage>
</organism>
<gene>
    <name evidence="1" type="ORF">SAMN05444858_10799</name>
</gene>
<name>A0A1N6YZB1_9ACTN</name>
<protein>
    <submittedName>
        <fullName evidence="1">Superoxide dismutase, Fe-Mn family</fullName>
    </submittedName>
</protein>
<dbReference type="STRING" id="1198245.SAMN05444858_10799"/>
<proteinExistence type="predicted"/>
<accession>A0A1N6YZB1</accession>
<evidence type="ECO:0000313" key="2">
    <source>
        <dbReference type="Proteomes" id="UP000186004"/>
    </source>
</evidence>
<keyword evidence="2" id="KW-1185">Reference proteome</keyword>
<dbReference type="Proteomes" id="UP000186004">
    <property type="component" value="Unassembled WGS sequence"/>
</dbReference>